<feature type="domain" description="ComEC/Rec2-related protein" evidence="8">
    <location>
        <begin position="181"/>
        <end position="456"/>
    </location>
</feature>
<dbReference type="InterPro" id="IPR025405">
    <property type="entry name" value="DUF4131"/>
</dbReference>
<dbReference type="Gene3D" id="3.60.15.10">
    <property type="entry name" value="Ribonuclease Z/Hydroxyacylglutathione hydrolase-like"/>
    <property type="match status" value="1"/>
</dbReference>
<evidence type="ECO:0000313" key="10">
    <source>
        <dbReference type="EMBL" id="MBH1941275.1"/>
    </source>
</evidence>
<dbReference type="Pfam" id="PF03772">
    <property type="entry name" value="Competence"/>
    <property type="match status" value="1"/>
</dbReference>
<feature type="transmembrane region" description="Helical" evidence="6">
    <location>
        <begin position="343"/>
        <end position="362"/>
    </location>
</feature>
<dbReference type="PANTHER" id="PTHR30619:SF1">
    <property type="entry name" value="RECOMBINATION PROTEIN 2"/>
    <property type="match status" value="1"/>
</dbReference>
<feature type="transmembrane region" description="Helical" evidence="6">
    <location>
        <begin position="461"/>
        <end position="478"/>
    </location>
</feature>
<dbReference type="EMBL" id="JAEAGR010000010">
    <property type="protein sequence ID" value="MBH1941275.1"/>
    <property type="molecule type" value="Genomic_DNA"/>
</dbReference>
<evidence type="ECO:0000313" key="11">
    <source>
        <dbReference type="Proteomes" id="UP000623269"/>
    </source>
</evidence>
<feature type="transmembrane region" description="Helical" evidence="6">
    <location>
        <begin position="230"/>
        <end position="253"/>
    </location>
</feature>
<reference evidence="10" key="1">
    <citation type="submission" date="2020-12" db="EMBL/GenBank/DDBJ databases">
        <title>M. sibirica DSM 26468T genome.</title>
        <authorList>
            <person name="Thieme N."/>
            <person name="Rettenmaier R."/>
            <person name="Zverlov V."/>
            <person name="Liebl W."/>
        </authorList>
    </citation>
    <scope>NUCLEOTIDE SEQUENCE</scope>
    <source>
        <strain evidence="10">DSM 26468</strain>
    </source>
</reference>
<feature type="transmembrane region" description="Helical" evidence="6">
    <location>
        <begin position="368"/>
        <end position="385"/>
    </location>
</feature>
<gene>
    <name evidence="10" type="ORF">I5677_10255</name>
</gene>
<comment type="subcellular location">
    <subcellularLocation>
        <location evidence="1">Cell membrane</location>
        <topology evidence="1">Multi-pass membrane protein</topology>
    </subcellularLocation>
</comment>
<dbReference type="Proteomes" id="UP000623269">
    <property type="component" value="Unassembled WGS sequence"/>
</dbReference>
<evidence type="ECO:0000256" key="6">
    <source>
        <dbReference type="SAM" id="Phobius"/>
    </source>
</evidence>
<dbReference type="InterPro" id="IPR035681">
    <property type="entry name" value="ComA-like_MBL"/>
</dbReference>
<dbReference type="Pfam" id="PF00753">
    <property type="entry name" value="Lactamase_B"/>
    <property type="match status" value="1"/>
</dbReference>
<feature type="transmembrane region" description="Helical" evidence="6">
    <location>
        <begin position="14"/>
        <end position="31"/>
    </location>
</feature>
<evidence type="ECO:0000259" key="7">
    <source>
        <dbReference type="Pfam" id="PF00753"/>
    </source>
</evidence>
<keyword evidence="2" id="KW-1003">Cell membrane</keyword>
<evidence type="ECO:0000256" key="1">
    <source>
        <dbReference type="ARBA" id="ARBA00004651"/>
    </source>
</evidence>
<dbReference type="InterPro" id="IPR004797">
    <property type="entry name" value="Competence_ComEC/Rec2"/>
</dbReference>
<keyword evidence="3 6" id="KW-0812">Transmembrane</keyword>
<dbReference type="AlphaFoldDB" id="A0A8J7KWE6"/>
<dbReference type="Pfam" id="PF13567">
    <property type="entry name" value="DUF4131"/>
    <property type="match status" value="1"/>
</dbReference>
<name>A0A8J7KWE6_9FIRM</name>
<dbReference type="InterPro" id="IPR052159">
    <property type="entry name" value="Competence_DNA_uptake"/>
</dbReference>
<dbReference type="NCBIfam" id="TIGR00360">
    <property type="entry name" value="ComEC_N-term"/>
    <property type="match status" value="1"/>
</dbReference>
<feature type="domain" description="DUF4131" evidence="9">
    <location>
        <begin position="13"/>
        <end position="141"/>
    </location>
</feature>
<dbReference type="GO" id="GO:0030420">
    <property type="term" value="P:establishment of competence for transformation"/>
    <property type="evidence" value="ECO:0007669"/>
    <property type="project" value="InterPro"/>
</dbReference>
<evidence type="ECO:0000256" key="4">
    <source>
        <dbReference type="ARBA" id="ARBA00022989"/>
    </source>
</evidence>
<dbReference type="InterPro" id="IPR001279">
    <property type="entry name" value="Metallo-B-lactamas"/>
</dbReference>
<evidence type="ECO:0000259" key="9">
    <source>
        <dbReference type="Pfam" id="PF13567"/>
    </source>
</evidence>
<feature type="transmembrane region" description="Helical" evidence="6">
    <location>
        <begin position="392"/>
        <end position="412"/>
    </location>
</feature>
<sequence>MFRIKNPQVKQTDYFLWSIPVLLLIGFYSMGIHMQRPDLDTVFEEKISCKVNGQISMVVKKQWGKVLYISNNTVYLSEEKPYLCENIIVYSSDDLEYQVGNNITVYGQIEKFSKASNPGQFNEQLYYQIQNIDYKLKAERIFIVDTESSIFHKVLDGIKQRFSTVYHTLLSEKEAGVITAMILGDKYLIDDELKELYQENGIAHILAISGLHVTLIGLSVYHLLRKLKSGLIPATIITIVFIYCYGVLTSFSVSTNRAVVMLTILLMARIFGKTYDMLSAISLSALLILLQNPMQLFHVGFLLSFGAVLGISILLPAMNTLLYSNVITKKSPIHNIKKTISSGILLSFCAQVMTLPVILLFYYQLPVYSILINLIIIPCMSILVIGSLAAGIAGVFFMPVGVFLIGGTYYLLKLYEGVCSIGSRLPGNLLTVGKPDVIRIWIYYIVILIFLLLVKRKQMKHLILIPFLAVFILILPKGNAGLEITLLEVGQGEAIFMETKSGTTYLIDGGSSSIKKVGTYRIQPFLLSKGVDLLDYAIITHTDKDHISGLRELLEGKKIAIMNLILPYQTSKDDAYLELEALAAKKGVKVSYIKAGDFIQDDKVMIRCLHPAYDYIGTSANAYSTVLSINYGEFDLLLTGDLEQDGEKLLIDRLNAKNMIKSTGKDNKSMEQEIVANDRMVTDYDVLKVAHHGSRNSTSGELLKIIQPEYALISCGKGNSYGHPHDEVLERLKETKTQVKITYESGAIIIKTDGKRMEISDYIKE</sequence>
<dbReference type="CDD" id="cd07731">
    <property type="entry name" value="ComA-like_MBL-fold"/>
    <property type="match status" value="1"/>
</dbReference>
<protein>
    <submittedName>
        <fullName evidence="10">DNA internalization-related competence protein ComEC/Rec2</fullName>
    </submittedName>
</protein>
<keyword evidence="5 6" id="KW-0472">Membrane</keyword>
<evidence type="ECO:0000259" key="8">
    <source>
        <dbReference type="Pfam" id="PF03772"/>
    </source>
</evidence>
<feature type="domain" description="Metallo-beta-lactamase" evidence="7">
    <location>
        <begin position="489"/>
        <end position="716"/>
    </location>
</feature>
<keyword evidence="11" id="KW-1185">Reference proteome</keyword>
<keyword evidence="4 6" id="KW-1133">Transmembrane helix</keyword>
<dbReference type="InterPro" id="IPR004477">
    <property type="entry name" value="ComEC_N"/>
</dbReference>
<evidence type="ECO:0000256" key="3">
    <source>
        <dbReference type="ARBA" id="ARBA00022692"/>
    </source>
</evidence>
<dbReference type="SUPFAM" id="SSF56281">
    <property type="entry name" value="Metallo-hydrolase/oxidoreductase"/>
    <property type="match status" value="1"/>
</dbReference>
<feature type="transmembrane region" description="Helical" evidence="6">
    <location>
        <begin position="296"/>
        <end position="322"/>
    </location>
</feature>
<evidence type="ECO:0000256" key="2">
    <source>
        <dbReference type="ARBA" id="ARBA00022475"/>
    </source>
</evidence>
<feature type="transmembrane region" description="Helical" evidence="6">
    <location>
        <begin position="437"/>
        <end position="454"/>
    </location>
</feature>
<dbReference type="InterPro" id="IPR036866">
    <property type="entry name" value="RibonucZ/Hydroxyglut_hydro"/>
</dbReference>
<dbReference type="NCBIfam" id="TIGR00361">
    <property type="entry name" value="ComEC_Rec2"/>
    <property type="match status" value="1"/>
</dbReference>
<organism evidence="10 11">
    <name type="scientific">Mobilitalea sibirica</name>
    <dbReference type="NCBI Taxonomy" id="1462919"/>
    <lineage>
        <taxon>Bacteria</taxon>
        <taxon>Bacillati</taxon>
        <taxon>Bacillota</taxon>
        <taxon>Clostridia</taxon>
        <taxon>Lachnospirales</taxon>
        <taxon>Lachnospiraceae</taxon>
        <taxon>Mobilitalea</taxon>
    </lineage>
</organism>
<accession>A0A8J7KWE6</accession>
<comment type="caution">
    <text evidence="10">The sequence shown here is derived from an EMBL/GenBank/DDBJ whole genome shotgun (WGS) entry which is preliminary data.</text>
</comment>
<dbReference type="GO" id="GO:0005886">
    <property type="term" value="C:plasma membrane"/>
    <property type="evidence" value="ECO:0007669"/>
    <property type="project" value="UniProtKB-SubCell"/>
</dbReference>
<evidence type="ECO:0000256" key="5">
    <source>
        <dbReference type="ARBA" id="ARBA00023136"/>
    </source>
</evidence>
<feature type="transmembrane region" description="Helical" evidence="6">
    <location>
        <begin position="202"/>
        <end position="224"/>
    </location>
</feature>
<proteinExistence type="predicted"/>
<dbReference type="PANTHER" id="PTHR30619">
    <property type="entry name" value="DNA INTERNALIZATION/COMPETENCE PROTEIN COMEC/REC2"/>
    <property type="match status" value="1"/>
</dbReference>
<feature type="transmembrane region" description="Helical" evidence="6">
    <location>
        <begin position="274"/>
        <end position="290"/>
    </location>
</feature>